<feature type="region of interest" description="Disordered" evidence="1">
    <location>
        <begin position="725"/>
        <end position="765"/>
    </location>
</feature>
<dbReference type="EMBL" id="JAUJFL010000005">
    <property type="protein sequence ID" value="KAK2602933.1"/>
    <property type="molecule type" value="Genomic_DNA"/>
</dbReference>
<feature type="compositionally biased region" description="Polar residues" evidence="1">
    <location>
        <begin position="731"/>
        <end position="765"/>
    </location>
</feature>
<dbReference type="AlphaFoldDB" id="A0AAD9SCL9"/>
<feature type="compositionally biased region" description="Polar residues" evidence="1">
    <location>
        <begin position="288"/>
        <end position="301"/>
    </location>
</feature>
<proteinExistence type="predicted"/>
<sequence>MRGGADGGGGRERGNVKKRDLDDALQDGLGARGQDTKRIRTPGHAHHGDEHTRDSSNFNCSTQDVKKNSIQKTSNTWMFLSGPSGLRPLQTHHSSRPPRTVGSAPEASGASRAPRASEATRPARTKGIFSAPDHHKLKLDTLRNGPPTSSSTSSDTSLILARFTETLPASSKGLPTSSLQSLRYGFSPASRTAAGEGNSLGKDRPGQVGHSHNTGHLVLSQGRQTGTEDKALPSHHIKGTKKQPYDYDPSDDDSYVDDDGDSVDDVDEKLPSTRQGSARVKARIGNGEPSSNGYYDNLNDNHGTRPVSYDKTPSGKDYHEYPDQYGTMRFTKFVLFPDNYYLGPMRGSGGLPFGCPSSHKRSEFNDNLDEEGTLEFVRSRLDSEPGTRSIIVSQNPRHLPSLTDQSFTFRRTRENELVKPTDVETTTANSTHSRGYDIVPSKAWTPPDLQHSSPSASEDDDQDNQSTTSFEFETAMAESKVWAYVSPLVPKTWTASVTDELETKAFIQAISLPLRNKLDEEWLEGTKRSHQRIYRALMSVIIQAIGVKAQCKPCELKSPERQRNCKILPPEAKGMRELQEVCGSQCVNCYFFQATKPCEFPASTSITKQTPIPVPAPSVTRLPQNTERVLAPPPASHRPAPPTVSRSHDRSYSSYKATVADKPISESPVPVPLFANRGPTPLVQVPVSSNVSLDNPKSKMPRRSERIIKTYSDFFNNIDSADYHTDEADSHPTSSAVSNAGTSKTTLTSRGSGARESTTVASTLSRGELSSSQLLGKAFGLFGEISQLPGDEQATVWHKIQQMAKMLETGRGTATRASNAHSTSPSLLPFSSTLAEEWEIAPGRLMAGDKQLALSTSFLHREINEVKLQKAYQLSPTQSVLNKSIAALDQLSISPEDNWNCTCSVIKGVLKMKVGDVEAGIGQGGVILIEEECILMNVLHKEARIQVWWTKTDG</sequence>
<keyword evidence="3" id="KW-1185">Reference proteome</keyword>
<evidence type="ECO:0000256" key="1">
    <source>
        <dbReference type="SAM" id="MobiDB-lite"/>
    </source>
</evidence>
<organism evidence="2 3">
    <name type="scientific">Phomopsis amygdali</name>
    <name type="common">Fusicoccum amygdali</name>
    <dbReference type="NCBI Taxonomy" id="1214568"/>
    <lineage>
        <taxon>Eukaryota</taxon>
        <taxon>Fungi</taxon>
        <taxon>Dikarya</taxon>
        <taxon>Ascomycota</taxon>
        <taxon>Pezizomycotina</taxon>
        <taxon>Sordariomycetes</taxon>
        <taxon>Sordariomycetidae</taxon>
        <taxon>Diaporthales</taxon>
        <taxon>Diaporthaceae</taxon>
        <taxon>Diaporthe</taxon>
    </lineage>
</organism>
<feature type="region of interest" description="Disordered" evidence="1">
    <location>
        <begin position="629"/>
        <end position="652"/>
    </location>
</feature>
<feature type="compositionally biased region" description="Basic and acidic residues" evidence="1">
    <location>
        <begin position="9"/>
        <end position="22"/>
    </location>
</feature>
<feature type="compositionally biased region" description="Polar residues" evidence="1">
    <location>
        <begin position="423"/>
        <end position="433"/>
    </location>
</feature>
<feature type="compositionally biased region" description="Acidic residues" evidence="1">
    <location>
        <begin position="248"/>
        <end position="267"/>
    </location>
</feature>
<accession>A0AAD9SCL9</accession>
<feature type="region of interest" description="Disordered" evidence="1">
    <location>
        <begin position="1"/>
        <end position="156"/>
    </location>
</feature>
<comment type="caution">
    <text evidence="2">The sequence shown here is derived from an EMBL/GenBank/DDBJ whole genome shotgun (WGS) entry which is preliminary data.</text>
</comment>
<feature type="compositionally biased region" description="Polar residues" evidence="1">
    <location>
        <begin position="55"/>
        <end position="78"/>
    </location>
</feature>
<evidence type="ECO:0000313" key="2">
    <source>
        <dbReference type="EMBL" id="KAK2602933.1"/>
    </source>
</evidence>
<name>A0AAD9SCL9_PHOAM</name>
<reference evidence="2" key="1">
    <citation type="submission" date="2023-06" db="EMBL/GenBank/DDBJ databases">
        <authorList>
            <person name="Noh H."/>
        </authorList>
    </citation>
    <scope>NUCLEOTIDE SEQUENCE</scope>
    <source>
        <strain evidence="2">DUCC20226</strain>
    </source>
</reference>
<feature type="region of interest" description="Disordered" evidence="1">
    <location>
        <begin position="422"/>
        <end position="468"/>
    </location>
</feature>
<dbReference type="Proteomes" id="UP001265746">
    <property type="component" value="Unassembled WGS sequence"/>
</dbReference>
<evidence type="ECO:0000313" key="3">
    <source>
        <dbReference type="Proteomes" id="UP001265746"/>
    </source>
</evidence>
<feature type="compositionally biased region" description="Basic and acidic residues" evidence="1">
    <location>
        <begin position="132"/>
        <end position="141"/>
    </location>
</feature>
<feature type="region of interest" description="Disordered" evidence="1">
    <location>
        <begin position="190"/>
        <end position="315"/>
    </location>
</feature>
<gene>
    <name evidence="2" type="ORF">N8I77_009428</name>
</gene>
<feature type="compositionally biased region" description="Pro residues" evidence="1">
    <location>
        <begin position="631"/>
        <end position="642"/>
    </location>
</feature>
<protein>
    <submittedName>
        <fullName evidence="2">Uncharacterized protein</fullName>
    </submittedName>
</protein>